<dbReference type="PANTHER" id="PTHR40032">
    <property type="entry name" value="EXPORTED PROTEIN-RELATED"/>
    <property type="match status" value="1"/>
</dbReference>
<feature type="domain" description="Putative amidase" evidence="2">
    <location>
        <begin position="243"/>
        <end position="394"/>
    </location>
</feature>
<feature type="coiled-coil region" evidence="1">
    <location>
        <begin position="130"/>
        <end position="157"/>
    </location>
</feature>
<dbReference type="RefSeq" id="WP_141636572.1">
    <property type="nucleotide sequence ID" value="NZ_VIGB01000003.1"/>
</dbReference>
<evidence type="ECO:0000256" key="1">
    <source>
        <dbReference type="SAM" id="Coils"/>
    </source>
</evidence>
<dbReference type="PANTHER" id="PTHR40032:SF1">
    <property type="entry name" value="EXPORTED PROTEIN"/>
    <property type="match status" value="1"/>
</dbReference>
<reference evidence="3 4" key="1">
    <citation type="submission" date="2019-06" db="EMBL/GenBank/DDBJ databases">
        <title>Description of Kitasatospora acidophila sp. nov. isolated from pine grove soil, and reclassification of Streptomyces novaecaesareae to Kitasatospora novaeceasareae comb. nov.</title>
        <authorList>
            <person name="Kim M.J."/>
        </authorList>
    </citation>
    <scope>NUCLEOTIDE SEQUENCE [LARGE SCALE GENOMIC DNA]</scope>
    <source>
        <strain evidence="3 4">MMS16-CNU292</strain>
    </source>
</reference>
<keyword evidence="1" id="KW-0175">Coiled coil</keyword>
<protein>
    <recommendedName>
        <fullName evidence="2">Putative amidase domain-containing protein</fullName>
    </recommendedName>
</protein>
<dbReference type="AlphaFoldDB" id="A0A540WAU4"/>
<evidence type="ECO:0000313" key="4">
    <source>
        <dbReference type="Proteomes" id="UP000319103"/>
    </source>
</evidence>
<evidence type="ECO:0000259" key="2">
    <source>
        <dbReference type="Pfam" id="PF12671"/>
    </source>
</evidence>
<dbReference type="OrthoDB" id="3826164at2"/>
<dbReference type="EMBL" id="VIGB01000003">
    <property type="protein sequence ID" value="TQF06126.1"/>
    <property type="molecule type" value="Genomic_DNA"/>
</dbReference>
<proteinExistence type="predicted"/>
<name>A0A540WAU4_9ACTN</name>
<dbReference type="InterPro" id="IPR024301">
    <property type="entry name" value="Amidase_6"/>
</dbReference>
<gene>
    <name evidence="3" type="ORF">E6W39_32790</name>
</gene>
<comment type="caution">
    <text evidence="3">The sequence shown here is derived from an EMBL/GenBank/DDBJ whole genome shotgun (WGS) entry which is preliminary data.</text>
</comment>
<sequence>MDIATLKAANSGDVDAAAGGWMSLSKECWQAVNDIHDNGVDPLKANWKDRVGAAAGQKLEEQARALEAGADIMRGVAMVLDGLGAEINRAQQLLNSALSMANGYGLTVDEASGTVHAASGGADSSLDSVVQEVNAMVQEALREATQADQQAAAELQKLGNATCETDPDKALNDLQNEASQVEINEYKGGIPDGQDPRLVADWWKALPDDQRQQLMLSNPVELANLPGIPDDVKLQLRGGPDAKYDRVKMVQWALDHWNDHSVDRFDDNCTDFASEALLQGGLKPKWDSWWGWRGDDTWGRSDDPGSDWLSQRTDYSKSWAGAQNMHDFMMRHGSQEIPPDQVKPGDLVYYEEDSSQDSQDGKGVIHHTAVVTAVTPDGDIRYTQHSGDQRDVSIGGRMDAFQEGRGHQKLHFVRVNPDW</sequence>
<keyword evidence="4" id="KW-1185">Reference proteome</keyword>
<organism evidence="3 4">
    <name type="scientific">Kitasatospora acidiphila</name>
    <dbReference type="NCBI Taxonomy" id="2567942"/>
    <lineage>
        <taxon>Bacteria</taxon>
        <taxon>Bacillati</taxon>
        <taxon>Actinomycetota</taxon>
        <taxon>Actinomycetes</taxon>
        <taxon>Kitasatosporales</taxon>
        <taxon>Streptomycetaceae</taxon>
        <taxon>Kitasatospora</taxon>
    </lineage>
</organism>
<dbReference type="Pfam" id="PF12671">
    <property type="entry name" value="Amidase_6"/>
    <property type="match status" value="1"/>
</dbReference>
<accession>A0A540WAU4</accession>
<evidence type="ECO:0000313" key="3">
    <source>
        <dbReference type="EMBL" id="TQF06126.1"/>
    </source>
</evidence>
<dbReference type="Proteomes" id="UP000319103">
    <property type="component" value="Unassembled WGS sequence"/>
</dbReference>